<dbReference type="Proteomes" id="UP001396334">
    <property type="component" value="Unassembled WGS sequence"/>
</dbReference>
<proteinExistence type="predicted"/>
<organism evidence="1 2">
    <name type="scientific">Hibiscus sabdariffa</name>
    <name type="common">roselle</name>
    <dbReference type="NCBI Taxonomy" id="183260"/>
    <lineage>
        <taxon>Eukaryota</taxon>
        <taxon>Viridiplantae</taxon>
        <taxon>Streptophyta</taxon>
        <taxon>Embryophyta</taxon>
        <taxon>Tracheophyta</taxon>
        <taxon>Spermatophyta</taxon>
        <taxon>Magnoliopsida</taxon>
        <taxon>eudicotyledons</taxon>
        <taxon>Gunneridae</taxon>
        <taxon>Pentapetalae</taxon>
        <taxon>rosids</taxon>
        <taxon>malvids</taxon>
        <taxon>Malvales</taxon>
        <taxon>Malvaceae</taxon>
        <taxon>Malvoideae</taxon>
        <taxon>Hibiscus</taxon>
    </lineage>
</organism>
<dbReference type="SUPFAM" id="SSF103025">
    <property type="entry name" value="Folate-binding domain"/>
    <property type="match status" value="1"/>
</dbReference>
<keyword evidence="2" id="KW-1185">Reference proteome</keyword>
<reference evidence="1 2" key="1">
    <citation type="journal article" date="2024" name="G3 (Bethesda)">
        <title>Genome assembly of Hibiscus sabdariffa L. provides insights into metabolisms of medicinal natural products.</title>
        <authorList>
            <person name="Kim T."/>
        </authorList>
    </citation>
    <scope>NUCLEOTIDE SEQUENCE [LARGE SCALE GENOMIC DNA]</scope>
    <source>
        <strain evidence="1">TK-2024</strain>
        <tissue evidence="1">Old leaves</tissue>
    </source>
</reference>
<comment type="caution">
    <text evidence="1">The sequence shown here is derived from an EMBL/GenBank/DDBJ whole genome shotgun (WGS) entry which is preliminary data.</text>
</comment>
<dbReference type="PANTHER" id="PTHR22602">
    <property type="entry name" value="TRANSFERASE CAF17, MITOCHONDRIAL-RELATED"/>
    <property type="match status" value="1"/>
</dbReference>
<accession>A0ABR1ZEU0</accession>
<name>A0ABR1ZEU0_9ROSI</name>
<sequence length="95" mass="10593">MWRLEKGVAEGSTEIPKGEALPLEYNFVGLNAISFDKGCYVGQELIARTHHREVIRKRLLPLKFLDNNGKEVEGKVIPGSDVINTVSNKTLRSVT</sequence>
<dbReference type="PANTHER" id="PTHR22602:SF0">
    <property type="entry name" value="TRANSFERASE CAF17, MITOCHONDRIAL-RELATED"/>
    <property type="match status" value="1"/>
</dbReference>
<dbReference type="Gene3D" id="2.40.30.160">
    <property type="match status" value="1"/>
</dbReference>
<dbReference type="NCBIfam" id="TIGR03317">
    <property type="entry name" value="ygfZ_signature"/>
    <property type="match status" value="1"/>
</dbReference>
<protein>
    <submittedName>
        <fullName evidence="1">Uncharacterized protein</fullName>
    </submittedName>
</protein>
<dbReference type="InterPro" id="IPR017703">
    <property type="entry name" value="YgfZ/GCV_T_CS"/>
</dbReference>
<gene>
    <name evidence="1" type="ORF">V6N11_046146</name>
</gene>
<evidence type="ECO:0000313" key="2">
    <source>
        <dbReference type="Proteomes" id="UP001396334"/>
    </source>
</evidence>
<evidence type="ECO:0000313" key="1">
    <source>
        <dbReference type="EMBL" id="KAK8478903.1"/>
    </source>
</evidence>
<dbReference type="InterPro" id="IPR045179">
    <property type="entry name" value="YgfZ/GcvT"/>
</dbReference>
<dbReference type="EMBL" id="JBBPBN010001275">
    <property type="protein sequence ID" value="KAK8478903.1"/>
    <property type="molecule type" value="Genomic_DNA"/>
</dbReference>